<dbReference type="OrthoDB" id="2752487at2759"/>
<dbReference type="AlphaFoldDB" id="A0A5C2S780"/>
<keyword evidence="3" id="KW-1185">Reference proteome</keyword>
<organism evidence="2 3">
    <name type="scientific">Lentinus tigrinus ALCF2SS1-6</name>
    <dbReference type="NCBI Taxonomy" id="1328759"/>
    <lineage>
        <taxon>Eukaryota</taxon>
        <taxon>Fungi</taxon>
        <taxon>Dikarya</taxon>
        <taxon>Basidiomycota</taxon>
        <taxon>Agaricomycotina</taxon>
        <taxon>Agaricomycetes</taxon>
        <taxon>Polyporales</taxon>
        <taxon>Polyporaceae</taxon>
        <taxon>Lentinus</taxon>
    </lineage>
</organism>
<feature type="compositionally biased region" description="Polar residues" evidence="1">
    <location>
        <begin position="1"/>
        <end position="21"/>
    </location>
</feature>
<evidence type="ECO:0000313" key="3">
    <source>
        <dbReference type="Proteomes" id="UP000313359"/>
    </source>
</evidence>
<accession>A0A5C2S780</accession>
<feature type="compositionally biased region" description="Pro residues" evidence="1">
    <location>
        <begin position="57"/>
        <end position="72"/>
    </location>
</feature>
<dbReference type="Proteomes" id="UP000313359">
    <property type="component" value="Unassembled WGS sequence"/>
</dbReference>
<reference evidence="2" key="1">
    <citation type="journal article" date="2018" name="Genome Biol. Evol.">
        <title>Genomics and development of Lentinus tigrinus, a white-rot wood-decaying mushroom with dimorphic fruiting bodies.</title>
        <authorList>
            <person name="Wu B."/>
            <person name="Xu Z."/>
            <person name="Knudson A."/>
            <person name="Carlson A."/>
            <person name="Chen N."/>
            <person name="Kovaka S."/>
            <person name="LaButti K."/>
            <person name="Lipzen A."/>
            <person name="Pennachio C."/>
            <person name="Riley R."/>
            <person name="Schakwitz W."/>
            <person name="Umezawa K."/>
            <person name="Ohm R.A."/>
            <person name="Grigoriev I.V."/>
            <person name="Nagy L.G."/>
            <person name="Gibbons J."/>
            <person name="Hibbett D."/>
        </authorList>
    </citation>
    <scope>NUCLEOTIDE SEQUENCE [LARGE SCALE GENOMIC DNA]</scope>
    <source>
        <strain evidence="2">ALCF2SS1-6</strain>
    </source>
</reference>
<sequence length="344" mass="38772">MPKVKPTNSKATGHVRNTNPNHHAKVPAALKHIPAHFIQSWGDRSYKYKQEVVVSEDPPPSSPSPPPPPPQLRPLAIAPPQGWRARKALHPTSQVDVDTPPPPSPLVVVKEEDIDYGVAGLEGRLSDYRTAKSELRDDFPEYMYPSSRSTSPDILPLPDIVVTRSDSMSPSPPSSPLTPPRSPPPRVQSSPAHITSFTALEQYPADSRTHRRSRSHPYSVPPPSNCGVRRRSLYDAISRRQLPRPVRDPRRVVKFEIDDRDSAYGSRYDWRDLRAPRDSISVAAMERRRSPSPIIPDIVLPRFVERNEHNKPVRLPSFCRLRASEEPPSPSHRQTSHLAYFSDY</sequence>
<dbReference type="EMBL" id="ML122272">
    <property type="protein sequence ID" value="RPD58924.1"/>
    <property type="molecule type" value="Genomic_DNA"/>
</dbReference>
<proteinExistence type="predicted"/>
<feature type="region of interest" description="Disordered" evidence="1">
    <location>
        <begin position="1"/>
        <end position="30"/>
    </location>
</feature>
<protein>
    <submittedName>
        <fullName evidence="2">Uncharacterized protein</fullName>
    </submittedName>
</protein>
<name>A0A5C2S780_9APHY</name>
<feature type="region of interest" description="Disordered" evidence="1">
    <location>
        <begin position="140"/>
        <end position="229"/>
    </location>
</feature>
<feature type="region of interest" description="Disordered" evidence="1">
    <location>
        <begin position="324"/>
        <end position="344"/>
    </location>
</feature>
<evidence type="ECO:0000256" key="1">
    <source>
        <dbReference type="SAM" id="MobiDB-lite"/>
    </source>
</evidence>
<feature type="compositionally biased region" description="Pro residues" evidence="1">
    <location>
        <begin position="170"/>
        <end position="186"/>
    </location>
</feature>
<feature type="region of interest" description="Disordered" evidence="1">
    <location>
        <begin position="49"/>
        <end position="107"/>
    </location>
</feature>
<gene>
    <name evidence="2" type="ORF">L227DRAFT_601623</name>
</gene>
<evidence type="ECO:0000313" key="2">
    <source>
        <dbReference type="EMBL" id="RPD58924.1"/>
    </source>
</evidence>